<reference evidence="8" key="1">
    <citation type="journal article" date="2019" name="Int. J. Syst. Evol. Microbiol.">
        <title>The Global Catalogue of Microorganisms (GCM) 10K type strain sequencing project: providing services to taxonomists for standard genome sequencing and annotation.</title>
        <authorList>
            <consortium name="The Broad Institute Genomics Platform"/>
            <consortium name="The Broad Institute Genome Sequencing Center for Infectious Disease"/>
            <person name="Wu L."/>
            <person name="Ma J."/>
        </authorList>
    </citation>
    <scope>NUCLEOTIDE SEQUENCE [LARGE SCALE GENOMIC DNA]</scope>
    <source>
        <strain evidence="8">NBRC 106310</strain>
    </source>
</reference>
<keyword evidence="8" id="KW-1185">Reference proteome</keyword>
<gene>
    <name evidence="7" type="ORF">GCM10025863_28680</name>
</gene>
<keyword evidence="3" id="KW-0547">Nucleotide-binding</keyword>
<organism evidence="7 8">
    <name type="scientific">Microbacterium suwonense</name>
    <dbReference type="NCBI Taxonomy" id="683047"/>
    <lineage>
        <taxon>Bacteria</taxon>
        <taxon>Bacillati</taxon>
        <taxon>Actinomycetota</taxon>
        <taxon>Actinomycetes</taxon>
        <taxon>Micrococcales</taxon>
        <taxon>Microbacteriaceae</taxon>
        <taxon>Microbacterium</taxon>
    </lineage>
</organism>
<feature type="compositionally biased region" description="Acidic residues" evidence="5">
    <location>
        <begin position="350"/>
        <end position="363"/>
    </location>
</feature>
<evidence type="ECO:0000256" key="3">
    <source>
        <dbReference type="ARBA" id="ARBA00022741"/>
    </source>
</evidence>
<feature type="compositionally biased region" description="Acidic residues" evidence="5">
    <location>
        <begin position="577"/>
        <end position="596"/>
    </location>
</feature>
<dbReference type="SUPFAM" id="SSF52540">
    <property type="entry name" value="P-loop containing nucleoside triphosphate hydrolases"/>
    <property type="match status" value="1"/>
</dbReference>
<evidence type="ECO:0000256" key="4">
    <source>
        <dbReference type="ARBA" id="ARBA00022840"/>
    </source>
</evidence>
<dbReference type="PANTHER" id="PTHR43335">
    <property type="entry name" value="ABC TRANSPORTER, ATP-BINDING PROTEIN"/>
    <property type="match status" value="1"/>
</dbReference>
<evidence type="ECO:0000313" key="8">
    <source>
        <dbReference type="Proteomes" id="UP001321543"/>
    </source>
</evidence>
<feature type="compositionally biased region" description="Low complexity" evidence="5">
    <location>
        <begin position="364"/>
        <end position="377"/>
    </location>
</feature>
<dbReference type="InterPro" id="IPR027417">
    <property type="entry name" value="P-loop_NTPase"/>
</dbReference>
<dbReference type="EMBL" id="AP027728">
    <property type="protein sequence ID" value="BDZ40254.1"/>
    <property type="molecule type" value="Genomic_DNA"/>
</dbReference>
<dbReference type="RefSeq" id="WP_286300787.1">
    <property type="nucleotide sequence ID" value="NZ_AP027728.1"/>
</dbReference>
<feature type="compositionally biased region" description="Acidic residues" evidence="5">
    <location>
        <begin position="378"/>
        <end position="407"/>
    </location>
</feature>
<feature type="domain" description="ABC transporter" evidence="6">
    <location>
        <begin position="7"/>
        <end position="232"/>
    </location>
</feature>
<evidence type="ECO:0000256" key="5">
    <source>
        <dbReference type="SAM" id="MobiDB-lite"/>
    </source>
</evidence>
<feature type="compositionally biased region" description="Low complexity" evidence="5">
    <location>
        <begin position="433"/>
        <end position="444"/>
    </location>
</feature>
<evidence type="ECO:0000259" key="6">
    <source>
        <dbReference type="PROSITE" id="PS50893"/>
    </source>
</evidence>
<feature type="compositionally biased region" description="Basic and acidic residues" evidence="5">
    <location>
        <begin position="597"/>
        <end position="617"/>
    </location>
</feature>
<feature type="compositionally biased region" description="Basic and acidic residues" evidence="5">
    <location>
        <begin position="445"/>
        <end position="460"/>
    </location>
</feature>
<evidence type="ECO:0000256" key="1">
    <source>
        <dbReference type="ARBA" id="ARBA00005417"/>
    </source>
</evidence>
<comment type="similarity">
    <text evidence="1">Belongs to the ABC transporter superfamily.</text>
</comment>
<feature type="compositionally biased region" description="Polar residues" evidence="5">
    <location>
        <begin position="408"/>
        <end position="417"/>
    </location>
</feature>
<feature type="region of interest" description="Disordered" evidence="5">
    <location>
        <begin position="349"/>
        <end position="617"/>
    </location>
</feature>
<dbReference type="InterPro" id="IPR003593">
    <property type="entry name" value="AAA+_ATPase"/>
</dbReference>
<accession>A0ABM8FX25</accession>
<feature type="compositionally biased region" description="Acidic residues" evidence="5">
    <location>
        <begin position="528"/>
        <end position="541"/>
    </location>
</feature>
<sequence length="617" mass="63210">MPGGQVLEFNRATKRFGDVTAVADLSVRVEPGVVTGFLGPNGAGKTTSLRMLLGQIRPTSGTATIGGSAYSELRNPLRTVGAVLEEAAYRPRRTATRQLLIAAKANGIPTSRVDEVLRMVGLQDDADTRLGSYSLGMRQRLAVASALLGDPGALVLDEPANGLDPEGIRWMRLLMRRLADEGRTVLVSSHVLSEIEQVADNVVVLSKGRAVFSGPIDQLADPSGGAVIVDAANRAPLITALSAAKLNFDVLRSGVTVRGSDAATVGAITTAAGVPLTLLQQRGPSLEDVFLDLVYGRRSDSPRLDKVANPVAHAPLVADGSSAGAASAAGIATAGAAAMFAGESAADADGTVDAEPADADETAAADTDAATEPANADAEPDVATDAEAGASDDEPAVEEPLAEESADSDSATETQRSGPGEEPQEATGEVETSEGPADSAGDAAPAEHDDGTAPGEDPHENAASGEESPDTGTVLPQATEAVSLPSFSSTTTFTELITGIPASASPDDSEPTAPATEAISVFAPLLPNEDDDDSAVDDAEDDPRLAAMRTSLSSAASRFFEGPAPDYPYGHTPASDSEQDQPEQDDQSTDAPDAESADTHPDQGHDHDGDQGDQRLD</sequence>
<evidence type="ECO:0000256" key="2">
    <source>
        <dbReference type="ARBA" id="ARBA00022448"/>
    </source>
</evidence>
<dbReference type="PANTHER" id="PTHR43335:SF4">
    <property type="entry name" value="ABC TRANSPORTER, ATP-BINDING PROTEIN"/>
    <property type="match status" value="1"/>
</dbReference>
<proteinExistence type="inferred from homology"/>
<dbReference type="InterPro" id="IPR003439">
    <property type="entry name" value="ABC_transporter-like_ATP-bd"/>
</dbReference>
<keyword evidence="4" id="KW-0067">ATP-binding</keyword>
<dbReference type="CDD" id="cd03268">
    <property type="entry name" value="ABC_BcrA_bacitracin_resist"/>
    <property type="match status" value="1"/>
</dbReference>
<dbReference type="Pfam" id="PF00005">
    <property type="entry name" value="ABC_tran"/>
    <property type="match status" value="1"/>
</dbReference>
<evidence type="ECO:0000313" key="7">
    <source>
        <dbReference type="EMBL" id="BDZ40254.1"/>
    </source>
</evidence>
<name>A0ABM8FX25_9MICO</name>
<dbReference type="SMART" id="SM00382">
    <property type="entry name" value="AAA"/>
    <property type="match status" value="1"/>
</dbReference>
<dbReference type="PROSITE" id="PS00211">
    <property type="entry name" value="ABC_TRANSPORTER_1"/>
    <property type="match status" value="1"/>
</dbReference>
<keyword evidence="2" id="KW-0813">Transport</keyword>
<protein>
    <recommendedName>
        <fullName evidence="6">ABC transporter domain-containing protein</fullName>
    </recommendedName>
</protein>
<dbReference type="Gene3D" id="3.40.50.300">
    <property type="entry name" value="P-loop containing nucleotide triphosphate hydrolases"/>
    <property type="match status" value="1"/>
</dbReference>
<dbReference type="InterPro" id="IPR017871">
    <property type="entry name" value="ABC_transporter-like_CS"/>
</dbReference>
<dbReference type="PROSITE" id="PS50893">
    <property type="entry name" value="ABC_TRANSPORTER_2"/>
    <property type="match status" value="1"/>
</dbReference>
<dbReference type="Proteomes" id="UP001321543">
    <property type="component" value="Chromosome"/>
</dbReference>